<dbReference type="InterPro" id="IPR050108">
    <property type="entry name" value="CDK"/>
</dbReference>
<proteinExistence type="inferred from homology"/>
<dbReference type="InterPro" id="IPR017441">
    <property type="entry name" value="Protein_kinase_ATP_BS"/>
</dbReference>
<accession>A0A9R1VSB0</accession>
<dbReference type="InterPro" id="IPR000719">
    <property type="entry name" value="Prot_kinase_dom"/>
</dbReference>
<dbReference type="GO" id="GO:0008353">
    <property type="term" value="F:RNA polymerase II CTD heptapeptide repeat kinase activity"/>
    <property type="evidence" value="ECO:0000318"/>
    <property type="project" value="GO_Central"/>
</dbReference>
<dbReference type="FunFam" id="3.30.200.20:FF:000021">
    <property type="entry name" value="probable serine/threonine-protein kinase At1g54610"/>
    <property type="match status" value="1"/>
</dbReference>
<dbReference type="Gene3D" id="3.30.200.20">
    <property type="entry name" value="Phosphorylase Kinase, domain 1"/>
    <property type="match status" value="1"/>
</dbReference>
<dbReference type="SMART" id="SM00220">
    <property type="entry name" value="S_TKc"/>
    <property type="match status" value="1"/>
</dbReference>
<gene>
    <name evidence="10" type="ORF">LSAT_V11C400222050</name>
</gene>
<reference evidence="10 11" key="1">
    <citation type="journal article" date="2017" name="Nat. Commun.">
        <title>Genome assembly with in vitro proximity ligation data and whole-genome triplication in lettuce.</title>
        <authorList>
            <person name="Reyes-Chin-Wo S."/>
            <person name="Wang Z."/>
            <person name="Yang X."/>
            <person name="Kozik A."/>
            <person name="Arikit S."/>
            <person name="Song C."/>
            <person name="Xia L."/>
            <person name="Froenicke L."/>
            <person name="Lavelle D.O."/>
            <person name="Truco M.J."/>
            <person name="Xia R."/>
            <person name="Zhu S."/>
            <person name="Xu C."/>
            <person name="Xu H."/>
            <person name="Xu X."/>
            <person name="Cox K."/>
            <person name="Korf I."/>
            <person name="Meyers B.C."/>
            <person name="Michelmore R.W."/>
        </authorList>
    </citation>
    <scope>NUCLEOTIDE SEQUENCE [LARGE SCALE GENOMIC DNA]</scope>
    <source>
        <strain evidence="11">cv. Salinas</strain>
        <tissue evidence="10">Seedlings</tissue>
    </source>
</reference>
<evidence type="ECO:0000313" key="10">
    <source>
        <dbReference type="EMBL" id="KAJ0209696.1"/>
    </source>
</evidence>
<comment type="caution">
    <text evidence="10">The sequence shown here is derived from an EMBL/GenBank/DDBJ whole genome shotgun (WGS) entry which is preliminary data.</text>
</comment>
<dbReference type="Gene3D" id="1.10.510.10">
    <property type="entry name" value="Transferase(Phosphotransferase) domain 1"/>
    <property type="match status" value="1"/>
</dbReference>
<dbReference type="PANTHER" id="PTHR24056">
    <property type="entry name" value="CELL DIVISION PROTEIN KINASE"/>
    <property type="match status" value="1"/>
</dbReference>
<dbReference type="SUPFAM" id="SSF56112">
    <property type="entry name" value="Protein kinase-like (PK-like)"/>
    <property type="match status" value="1"/>
</dbReference>
<keyword evidence="4 7" id="KW-0547">Nucleotide-binding</keyword>
<dbReference type="GO" id="GO:0005634">
    <property type="term" value="C:nucleus"/>
    <property type="evidence" value="ECO:0000318"/>
    <property type="project" value="GO_Central"/>
</dbReference>
<keyword evidence="11" id="KW-1185">Reference proteome</keyword>
<comment type="similarity">
    <text evidence="1">Belongs to the protein kinase superfamily. CMGC Ser/Thr protein kinase family. CDC2/CDKX subfamily.</text>
</comment>
<dbReference type="FunFam" id="1.10.510.10:FF:000043">
    <property type="entry name" value="probable serine/threonine-protein kinase At1g54610"/>
    <property type="match status" value="1"/>
</dbReference>
<dbReference type="Gramene" id="rna-gnl|WGS:NBSK|LSAT_4X169901_mrna">
    <property type="protein sequence ID" value="cds-PLY96439.1"/>
    <property type="gene ID" value="gene-LSAT_4X169901"/>
</dbReference>
<dbReference type="Proteomes" id="UP000235145">
    <property type="component" value="Unassembled WGS sequence"/>
</dbReference>
<evidence type="ECO:0000256" key="3">
    <source>
        <dbReference type="ARBA" id="ARBA00022679"/>
    </source>
</evidence>
<feature type="region of interest" description="Disordered" evidence="8">
    <location>
        <begin position="14"/>
        <end position="65"/>
    </location>
</feature>
<evidence type="ECO:0000256" key="2">
    <source>
        <dbReference type="ARBA" id="ARBA00022527"/>
    </source>
</evidence>
<feature type="compositionally biased region" description="Basic and acidic residues" evidence="8">
    <location>
        <begin position="33"/>
        <end position="44"/>
    </location>
</feature>
<feature type="compositionally biased region" description="Polar residues" evidence="8">
    <location>
        <begin position="489"/>
        <end position="498"/>
    </location>
</feature>
<dbReference type="AlphaFoldDB" id="A0A9R1VSB0"/>
<feature type="compositionally biased region" description="Polar residues" evidence="8">
    <location>
        <begin position="607"/>
        <end position="626"/>
    </location>
</feature>
<keyword evidence="3" id="KW-0808">Transferase</keyword>
<feature type="domain" description="Protein kinase" evidence="9">
    <location>
        <begin position="128"/>
        <end position="437"/>
    </location>
</feature>
<keyword evidence="5" id="KW-0418">Kinase</keyword>
<evidence type="ECO:0000256" key="6">
    <source>
        <dbReference type="ARBA" id="ARBA00022840"/>
    </source>
</evidence>
<evidence type="ECO:0000256" key="7">
    <source>
        <dbReference type="PROSITE-ProRule" id="PRU10141"/>
    </source>
</evidence>
<feature type="compositionally biased region" description="Low complexity" evidence="8">
    <location>
        <begin position="14"/>
        <end position="32"/>
    </location>
</feature>
<evidence type="ECO:0000256" key="4">
    <source>
        <dbReference type="ARBA" id="ARBA00022741"/>
    </source>
</evidence>
<dbReference type="EMBL" id="NBSK02000004">
    <property type="protein sequence ID" value="KAJ0209696.1"/>
    <property type="molecule type" value="Genomic_DNA"/>
</dbReference>
<feature type="region of interest" description="Disordered" evidence="8">
    <location>
        <begin position="605"/>
        <end position="626"/>
    </location>
</feature>
<dbReference type="InterPro" id="IPR011009">
    <property type="entry name" value="Kinase-like_dom_sf"/>
</dbReference>
<dbReference type="PROSITE" id="PS00108">
    <property type="entry name" value="PROTEIN_KINASE_ST"/>
    <property type="match status" value="1"/>
</dbReference>
<dbReference type="PANTHER" id="PTHR24056:SF571">
    <property type="entry name" value="PROTEIN KINASE DOMAIN-CONTAINING PROTEIN"/>
    <property type="match status" value="1"/>
</dbReference>
<keyword evidence="6 7" id="KW-0067">ATP-binding</keyword>
<dbReference type="GO" id="GO:0005524">
    <property type="term" value="F:ATP binding"/>
    <property type="evidence" value="ECO:0007669"/>
    <property type="project" value="UniProtKB-UniRule"/>
</dbReference>
<evidence type="ECO:0000313" key="11">
    <source>
        <dbReference type="Proteomes" id="UP000235145"/>
    </source>
</evidence>
<keyword evidence="2" id="KW-0723">Serine/threonine-protein kinase</keyword>
<evidence type="ECO:0000259" key="9">
    <source>
        <dbReference type="PROSITE" id="PS50011"/>
    </source>
</evidence>
<dbReference type="PROSITE" id="PS50011">
    <property type="entry name" value="PROTEIN_KINASE_DOM"/>
    <property type="match status" value="1"/>
</dbReference>
<dbReference type="GO" id="GO:0032968">
    <property type="term" value="P:positive regulation of transcription elongation by RNA polymerase II"/>
    <property type="evidence" value="ECO:0000318"/>
    <property type="project" value="GO_Central"/>
</dbReference>
<evidence type="ECO:0000256" key="8">
    <source>
        <dbReference type="SAM" id="MobiDB-lite"/>
    </source>
</evidence>
<dbReference type="PROSITE" id="PS00107">
    <property type="entry name" value="PROTEIN_KINASE_ATP"/>
    <property type="match status" value="1"/>
</dbReference>
<feature type="region of interest" description="Disordered" evidence="8">
    <location>
        <begin position="471"/>
        <end position="548"/>
    </location>
</feature>
<dbReference type="GO" id="GO:0000307">
    <property type="term" value="C:cyclin-dependent protein kinase holoenzyme complex"/>
    <property type="evidence" value="ECO:0000318"/>
    <property type="project" value="GO_Central"/>
</dbReference>
<dbReference type="InterPro" id="IPR008271">
    <property type="entry name" value="Ser/Thr_kinase_AS"/>
</dbReference>
<dbReference type="CDD" id="cd07840">
    <property type="entry name" value="STKc_CDK9_like"/>
    <property type="match status" value="1"/>
</dbReference>
<dbReference type="Pfam" id="PF00069">
    <property type="entry name" value="Pkinase"/>
    <property type="match status" value="1"/>
</dbReference>
<organism evidence="10 11">
    <name type="scientific">Lactuca sativa</name>
    <name type="common">Garden lettuce</name>
    <dbReference type="NCBI Taxonomy" id="4236"/>
    <lineage>
        <taxon>Eukaryota</taxon>
        <taxon>Viridiplantae</taxon>
        <taxon>Streptophyta</taxon>
        <taxon>Embryophyta</taxon>
        <taxon>Tracheophyta</taxon>
        <taxon>Spermatophyta</taxon>
        <taxon>Magnoliopsida</taxon>
        <taxon>eudicotyledons</taxon>
        <taxon>Gunneridae</taxon>
        <taxon>Pentapetalae</taxon>
        <taxon>asterids</taxon>
        <taxon>campanulids</taxon>
        <taxon>Asterales</taxon>
        <taxon>Asteraceae</taxon>
        <taxon>Cichorioideae</taxon>
        <taxon>Cichorieae</taxon>
        <taxon>Lactucinae</taxon>
        <taxon>Lactuca</taxon>
    </lineage>
</organism>
<sequence>MGCIGSKNVVRSFSSPLHDSHSSTHFLGSSSSKNHDHDHNRGHPIEPSTKINKGTRRRYDDKISKNKDNHVVINDPLSETSNSDSINFNFGRLTEAEHIAGAAGWPSWLSAVAGEAIHGWLPLKSDSFQRFEKIGQGTYSCVYRARHIESGKMVALKKVRFDILLPESIKFMAREITILRKLDHPNIIKLQGIITSRLSRNIYFVFEYMEHDLSGLLSCPDIKFSDSQIKCYMRQLLNGIEHCHSRGVLHRDIKTANILVNNEGILKIADFGLANFYCQRSTQSMTSHVVTLWYRPPELLLGCTKYGTCVDLWSIGCVFAELFLRKPILKARTEVEYKIYNLILSDKRIAVFILLTSVFVEQLHKIFKLCGTPPDGYWNKSKLPFATMFKPHRNYESTLRERCKEVPKTAIDLIETLLSVEPHKRGTAKSALESEYFKTKPFACDLTSLPKYPPNKEIDAKVRKEACRKKPGGMLRASGAASRNPRMVRTSSQEQTSFRKVGPTKVNPDRNNGINGGFRDTVSEYSQNTERSGESDIIPTQPTPSNGGFVWATRRQKQNQKQKHPATGGTTQRGGAMAVCVIYSSSADGECRSSRGFRNRRVCSGSFDISHNLPNASVPTNESDND</sequence>
<protein>
    <recommendedName>
        <fullName evidence="9">Protein kinase domain-containing protein</fullName>
    </recommendedName>
</protein>
<evidence type="ECO:0000256" key="5">
    <source>
        <dbReference type="ARBA" id="ARBA00022777"/>
    </source>
</evidence>
<feature type="binding site" evidence="7">
    <location>
        <position position="157"/>
    </location>
    <ligand>
        <name>ATP</name>
        <dbReference type="ChEBI" id="CHEBI:30616"/>
    </ligand>
</feature>
<evidence type="ECO:0000256" key="1">
    <source>
        <dbReference type="ARBA" id="ARBA00006485"/>
    </source>
</evidence>
<name>A0A9R1VSB0_LACSA</name>